<keyword evidence="2" id="KW-0677">Repeat</keyword>
<evidence type="ECO:0000256" key="2">
    <source>
        <dbReference type="ARBA" id="ARBA00022737"/>
    </source>
</evidence>
<evidence type="ECO:0000256" key="4">
    <source>
        <dbReference type="ARBA" id="ARBA00046238"/>
    </source>
</evidence>
<dbReference type="PROSITE" id="PS50082">
    <property type="entry name" value="WD_REPEATS_2"/>
    <property type="match status" value="5"/>
</dbReference>
<feature type="repeat" description="WD" evidence="7">
    <location>
        <begin position="228"/>
        <end position="269"/>
    </location>
</feature>
<dbReference type="PANTHER" id="PTHR19923">
    <property type="entry name" value="WD40 REPEAT PROTEINPRL1/PRL2-RELATED"/>
    <property type="match status" value="1"/>
</dbReference>
<dbReference type="STRING" id="400682.A0A1X7VIP5"/>
<dbReference type="PROSITE" id="PS00678">
    <property type="entry name" value="WD_REPEATS_1"/>
    <property type="match status" value="2"/>
</dbReference>
<reference evidence="9" key="1">
    <citation type="journal article" date="2010" name="Nature">
        <title>The Amphimedon queenslandica genome and the evolution of animal complexity.</title>
        <authorList>
            <person name="Srivastava M."/>
            <person name="Simakov O."/>
            <person name="Chapman J."/>
            <person name="Fahey B."/>
            <person name="Gauthier M.E."/>
            <person name="Mitros T."/>
            <person name="Richards G.S."/>
            <person name="Conaco C."/>
            <person name="Dacre M."/>
            <person name="Hellsten U."/>
            <person name="Larroux C."/>
            <person name="Putnam N.H."/>
            <person name="Stanke M."/>
            <person name="Adamska M."/>
            <person name="Darling A."/>
            <person name="Degnan S.M."/>
            <person name="Oakley T.H."/>
            <person name="Plachetzki D.C."/>
            <person name="Zhai Y."/>
            <person name="Adamski M."/>
            <person name="Calcino A."/>
            <person name="Cummins S.F."/>
            <person name="Goodstein D.M."/>
            <person name="Harris C."/>
            <person name="Jackson D.J."/>
            <person name="Leys S.P."/>
            <person name="Shu S."/>
            <person name="Woodcroft B.J."/>
            <person name="Vervoort M."/>
            <person name="Kosik K.S."/>
            <person name="Manning G."/>
            <person name="Degnan B.M."/>
            <person name="Rokhsar D.S."/>
        </authorList>
    </citation>
    <scope>NUCLEOTIDE SEQUENCE [LARGE SCALE GENOMIC DNA]</scope>
</reference>
<dbReference type="PRINTS" id="PR00320">
    <property type="entry name" value="GPROTEINBRPT"/>
</dbReference>
<dbReference type="KEGG" id="aqu:100642090"/>
<evidence type="ECO:0000313" key="8">
    <source>
        <dbReference type="EnsemblMetazoa" id="Aqu2.1.39788_001"/>
    </source>
</evidence>
<dbReference type="GO" id="GO:0071011">
    <property type="term" value="C:precatalytic spliceosome"/>
    <property type="evidence" value="ECO:0007669"/>
    <property type="project" value="TreeGrafter"/>
</dbReference>
<protein>
    <recommendedName>
        <fullName evidence="6">Pleiotropic regulator 1</fullName>
    </recommendedName>
</protein>
<dbReference type="InterPro" id="IPR045241">
    <property type="entry name" value="Prp46/PLRG1-like"/>
</dbReference>
<comment type="similarity">
    <text evidence="3">Belongs to the WD repeat PRL1/PRL2 family.</text>
</comment>
<dbReference type="Proteomes" id="UP000007879">
    <property type="component" value="Unassembled WGS sequence"/>
</dbReference>
<evidence type="ECO:0000313" key="9">
    <source>
        <dbReference type="Proteomes" id="UP000007879"/>
    </source>
</evidence>
<gene>
    <name evidence="8" type="primary">100642090</name>
</gene>
<dbReference type="FunFam" id="2.130.10.10:FF:000012">
    <property type="entry name" value="Putative pleiotropic regulator 1"/>
    <property type="match status" value="1"/>
</dbReference>
<feature type="repeat" description="WD" evidence="7">
    <location>
        <begin position="312"/>
        <end position="353"/>
    </location>
</feature>
<dbReference type="EnsemblMetazoa" id="XM_003384130.2">
    <property type="protein sequence ID" value="XP_003384178.1"/>
    <property type="gene ID" value="LOC100642090"/>
</dbReference>
<reference evidence="8" key="2">
    <citation type="submission" date="2017-05" db="UniProtKB">
        <authorList>
            <consortium name="EnsemblMetazoa"/>
        </authorList>
    </citation>
    <scope>IDENTIFICATION</scope>
</reference>
<keyword evidence="1 7" id="KW-0853">WD repeat</keyword>
<dbReference type="Pfam" id="PF00400">
    <property type="entry name" value="WD40"/>
    <property type="match status" value="5"/>
</dbReference>
<feature type="repeat" description="WD" evidence="7">
    <location>
        <begin position="395"/>
        <end position="435"/>
    </location>
</feature>
<organism evidence="8">
    <name type="scientific">Amphimedon queenslandica</name>
    <name type="common">Sponge</name>
    <dbReference type="NCBI Taxonomy" id="400682"/>
    <lineage>
        <taxon>Eukaryota</taxon>
        <taxon>Metazoa</taxon>
        <taxon>Porifera</taxon>
        <taxon>Demospongiae</taxon>
        <taxon>Heteroscleromorpha</taxon>
        <taxon>Haplosclerida</taxon>
        <taxon>Niphatidae</taxon>
        <taxon>Amphimedon</taxon>
    </lineage>
</organism>
<keyword evidence="9" id="KW-1185">Reference proteome</keyword>
<dbReference type="PANTHER" id="PTHR19923:SF0">
    <property type="entry name" value="PLEIOTROPIC REGULATOR 1"/>
    <property type="match status" value="1"/>
</dbReference>
<feature type="repeat" description="WD" evidence="7">
    <location>
        <begin position="270"/>
        <end position="311"/>
    </location>
</feature>
<feature type="repeat" description="WD" evidence="7">
    <location>
        <begin position="186"/>
        <end position="227"/>
    </location>
</feature>
<evidence type="ECO:0000256" key="1">
    <source>
        <dbReference type="ARBA" id="ARBA00022574"/>
    </source>
</evidence>
<dbReference type="PROSITE" id="PS50294">
    <property type="entry name" value="WD_REPEATS_REGION"/>
    <property type="match status" value="5"/>
</dbReference>
<dbReference type="SMART" id="SM00320">
    <property type="entry name" value="WD40"/>
    <property type="match status" value="7"/>
</dbReference>
<accession>A0A1X7VIP5</accession>
<dbReference type="GO" id="GO:0071013">
    <property type="term" value="C:catalytic step 2 spliceosome"/>
    <property type="evidence" value="ECO:0007669"/>
    <property type="project" value="TreeGrafter"/>
</dbReference>
<dbReference type="Gene3D" id="2.130.10.10">
    <property type="entry name" value="YVTN repeat-like/Quinoprotein amine dehydrogenase"/>
    <property type="match status" value="1"/>
</dbReference>
<dbReference type="InterPro" id="IPR001680">
    <property type="entry name" value="WD40_rpt"/>
</dbReference>
<dbReference type="InterPro" id="IPR019775">
    <property type="entry name" value="WD40_repeat_CS"/>
</dbReference>
<proteinExistence type="inferred from homology"/>
<sequence length="500" mass="55302">MAAGVEDIPVVKHSVHTLIFRSLKRTHDMFLSEEGHPMQEDPKALRIKIASKIEDEHKIVKDMPPPTEAVSKATAKILPGKTTLPQEQVKVLTGHAYPSAPGVELSSGTAATHRPLSKEGIHNVIEEVTNQKRDTPTGASLADIHTGRSDSQAVVLSAGTKQLVPRKAPVSIKPQWHPPWKLMRVISGHLGWVRSISVDPSNEWFATGSGDRTIKLWELSSGRLKLTLTGHISSVRGLAVSPRQPYLFSCGEDKLVKCWDLEQNKVIRHYHGHLSGVYCISLHPTIDVLVTAGRDASARVWDMRTKACIHTLSGHTNTIASLFTQGVEPQIVTGSHDSTIRFWDLAAGKTTCILTHHKKSVRAMVNHPEEFTFASASPDNIKQWKFPDGTFLQNLSGHQSIINTLSANSDNVLMSGADNGTMQFWDWRSGYCFQKLQSLAQPGSLDSETGIFASSFDMSGCRLITGEADKTIKIYKEDETATEETHPVEWKPQILRKKRF</sequence>
<comment type="subunit">
    <text evidence="5">Identified in the spliceosome C complex. Component of the PRP19-CDC5L splicing complex composed of a core complex comprising a homotetramer of PRPF19, CDC5L, PLRG1 and BCAS2, and at least three less stably associated proteins CTNNBL1, CWC15 and HSPA8. Interacts (via its WD40 repeat domain) directly with CDC5L (via its C-terminal); the interaction is required for mRNA splicing but not for spliceosome assembly. Component of the minor spliceosome, which splices U12-type introns. Within this complex, interacts with CRIPT. Also interacts directly in the complex with BCAS2 and PRPF19. Interacts with USB1.</text>
</comment>
<dbReference type="FunCoup" id="A0A1X7VIP5">
    <property type="interactions" value="440"/>
</dbReference>
<dbReference type="CDD" id="cd00200">
    <property type="entry name" value="WD40"/>
    <property type="match status" value="1"/>
</dbReference>
<dbReference type="GO" id="GO:0000974">
    <property type="term" value="C:Prp19 complex"/>
    <property type="evidence" value="ECO:0007669"/>
    <property type="project" value="TreeGrafter"/>
</dbReference>
<comment type="function">
    <text evidence="4">Involved in pre-mRNA splicing as component of the spliceosome. Component of the PRP19-CDC5L complex that forms an integral part of the spliceosome and is required for activating pre-mRNA splicing. As a component of the minor spliceosome, involved in the splicing of U12-type introns in pre-mRNAs.</text>
</comment>
<evidence type="ECO:0000256" key="6">
    <source>
        <dbReference type="ARBA" id="ARBA00073631"/>
    </source>
</evidence>
<name>A0A1X7VIP5_AMPQE</name>
<evidence type="ECO:0000256" key="3">
    <source>
        <dbReference type="ARBA" id="ARBA00025726"/>
    </source>
</evidence>
<evidence type="ECO:0000256" key="7">
    <source>
        <dbReference type="PROSITE-ProRule" id="PRU00221"/>
    </source>
</evidence>
<dbReference type="EnsemblMetazoa" id="Aqu2.1.39788_001">
    <property type="protein sequence ID" value="Aqu2.1.39788_001"/>
    <property type="gene ID" value="Aqu2.1.39788"/>
</dbReference>
<dbReference type="AlphaFoldDB" id="A0A1X7VIP5"/>
<dbReference type="OrthoDB" id="10256122at2759"/>
<dbReference type="eggNOG" id="KOG0285">
    <property type="taxonomic scope" value="Eukaryota"/>
</dbReference>
<dbReference type="InterPro" id="IPR015943">
    <property type="entry name" value="WD40/YVTN_repeat-like_dom_sf"/>
</dbReference>
<dbReference type="InterPro" id="IPR020472">
    <property type="entry name" value="WD40_PAC1"/>
</dbReference>
<dbReference type="SUPFAM" id="SSF50978">
    <property type="entry name" value="WD40 repeat-like"/>
    <property type="match status" value="1"/>
</dbReference>
<evidence type="ECO:0000256" key="5">
    <source>
        <dbReference type="ARBA" id="ARBA00062641"/>
    </source>
</evidence>
<dbReference type="GO" id="GO:0000398">
    <property type="term" value="P:mRNA splicing, via spliceosome"/>
    <property type="evidence" value="ECO:0007669"/>
    <property type="project" value="InterPro"/>
</dbReference>
<dbReference type="InterPro" id="IPR036322">
    <property type="entry name" value="WD40_repeat_dom_sf"/>
</dbReference>
<dbReference type="InParanoid" id="A0A1X7VIP5"/>